<proteinExistence type="predicted"/>
<accession>K3VD44</accession>
<reference evidence="4 5" key="1">
    <citation type="journal article" date="2012" name="PLoS Pathog.">
        <title>Comparative pathogenomics reveals horizontally acquired novel virulence genes in fungi infecting cereal hosts.</title>
        <authorList>
            <person name="Gardiner D.M."/>
            <person name="McDonald M.C."/>
            <person name="Covarelli L."/>
            <person name="Solomon P.S."/>
            <person name="Rusu A.G."/>
            <person name="Marshall M."/>
            <person name="Kazan K."/>
            <person name="Chakraborty S."/>
            <person name="McDonald B.A."/>
            <person name="Manners J.M."/>
        </authorList>
    </citation>
    <scope>NUCLEOTIDE SEQUENCE [LARGE SCALE GENOMIC DNA]</scope>
    <source>
        <strain evidence="4 5">CS3096</strain>
    </source>
</reference>
<dbReference type="InterPro" id="IPR046347">
    <property type="entry name" value="bZIP_sf"/>
</dbReference>
<dbReference type="GeneID" id="20366523"/>
<dbReference type="PROSITE" id="PS00036">
    <property type="entry name" value="BZIP_BASIC"/>
    <property type="match status" value="1"/>
</dbReference>
<dbReference type="SUPFAM" id="SSF57959">
    <property type="entry name" value="Leucine zipper domain"/>
    <property type="match status" value="1"/>
</dbReference>
<dbReference type="InterPro" id="IPR004827">
    <property type="entry name" value="bZIP"/>
</dbReference>
<dbReference type="KEGG" id="fpu:FPSE_07905"/>
<organism evidence="4 5">
    <name type="scientific">Fusarium pseudograminearum (strain CS3096)</name>
    <name type="common">Wheat and barley crown-rot fungus</name>
    <dbReference type="NCBI Taxonomy" id="1028729"/>
    <lineage>
        <taxon>Eukaryota</taxon>
        <taxon>Fungi</taxon>
        <taxon>Dikarya</taxon>
        <taxon>Ascomycota</taxon>
        <taxon>Pezizomycotina</taxon>
        <taxon>Sordariomycetes</taxon>
        <taxon>Hypocreomycetidae</taxon>
        <taxon>Hypocreales</taxon>
        <taxon>Nectriaceae</taxon>
        <taxon>Fusarium</taxon>
    </lineage>
</organism>
<keyword evidence="5" id="KW-1185">Reference proteome</keyword>
<evidence type="ECO:0000256" key="2">
    <source>
        <dbReference type="SAM" id="MobiDB-lite"/>
    </source>
</evidence>
<dbReference type="Proteomes" id="UP000007978">
    <property type="component" value="Chromosome 4"/>
</dbReference>
<name>K3VD44_FUSPC</name>
<evidence type="ECO:0000313" key="4">
    <source>
        <dbReference type="EMBL" id="EKJ71902.1"/>
    </source>
</evidence>
<dbReference type="Pfam" id="PF00170">
    <property type="entry name" value="bZIP_1"/>
    <property type="match status" value="1"/>
</dbReference>
<dbReference type="AlphaFoldDB" id="K3VD44"/>
<protein>
    <recommendedName>
        <fullName evidence="3">BZIP domain-containing protein</fullName>
    </recommendedName>
</protein>
<feature type="region of interest" description="Disordered" evidence="2">
    <location>
        <begin position="126"/>
        <end position="181"/>
    </location>
</feature>
<evidence type="ECO:0000259" key="3">
    <source>
        <dbReference type="PROSITE" id="PS50217"/>
    </source>
</evidence>
<comment type="caution">
    <text evidence="4">The sequence shown here is derived from an EMBL/GenBank/DDBJ whole genome shotgun (WGS) entry which is preliminary data.</text>
</comment>
<keyword evidence="1" id="KW-0175">Coiled coil</keyword>
<evidence type="ECO:0000313" key="5">
    <source>
        <dbReference type="Proteomes" id="UP000007978"/>
    </source>
</evidence>
<dbReference type="HOGENOM" id="CLU_924522_0_0_1"/>
<evidence type="ECO:0000256" key="1">
    <source>
        <dbReference type="SAM" id="Coils"/>
    </source>
</evidence>
<dbReference type="RefSeq" id="XP_009259298.1">
    <property type="nucleotide sequence ID" value="XM_009261023.1"/>
</dbReference>
<sequence>MEYSEWLEHGWIPSISGYFQSNDYLADYCPIDDTLPDLSIYQTQEDWNPFPSPYPTEEDSPESAWLADNGQGWHEVSAFADKCIDQQHVESTPSGSTGSRPYTQTSARFSKIHLPAASVSTGDIIGQPHDEDKHKELADLPTGKGRKKRKCLSEGTKDTVQSRGASSRSTAKANRQERLMEQNRLAASRFRKRKRSTADALGMELERLKDQHRELSEHRNGLQDELFKLKSQVLEHGRCDCALMRQYIDNEAHRIVLESSLSTCTTSFHDSPRHVQPTEQPYEQTAPTDWSLEIGRSRLIQIALFLSHPNSI</sequence>
<feature type="compositionally biased region" description="Polar residues" evidence="2">
    <location>
        <begin position="158"/>
        <end position="173"/>
    </location>
</feature>
<dbReference type="OrthoDB" id="295274at2759"/>
<feature type="coiled-coil region" evidence="1">
    <location>
        <begin position="191"/>
        <end position="225"/>
    </location>
</feature>
<feature type="domain" description="BZIP" evidence="3">
    <location>
        <begin position="173"/>
        <end position="236"/>
    </location>
</feature>
<dbReference type="PROSITE" id="PS50217">
    <property type="entry name" value="BZIP"/>
    <property type="match status" value="1"/>
</dbReference>
<dbReference type="Gene3D" id="1.20.5.170">
    <property type="match status" value="1"/>
</dbReference>
<gene>
    <name evidence="4" type="ORF">FPSE_07905</name>
</gene>
<dbReference type="EMBL" id="AFNW01000279">
    <property type="protein sequence ID" value="EKJ71902.1"/>
    <property type="molecule type" value="Genomic_DNA"/>
</dbReference>
<dbReference type="SMART" id="SM00338">
    <property type="entry name" value="BRLZ"/>
    <property type="match status" value="1"/>
</dbReference>
<dbReference type="CDD" id="cd14692">
    <property type="entry name" value="bZIP_ATF4"/>
    <property type="match status" value="1"/>
</dbReference>
<dbReference type="GO" id="GO:0003700">
    <property type="term" value="F:DNA-binding transcription factor activity"/>
    <property type="evidence" value="ECO:0007669"/>
    <property type="project" value="InterPro"/>
</dbReference>
<feature type="compositionally biased region" description="Basic and acidic residues" evidence="2">
    <location>
        <begin position="128"/>
        <end position="138"/>
    </location>
</feature>